<accession>A0A0F8YST9</accession>
<organism evidence="1">
    <name type="scientific">marine sediment metagenome</name>
    <dbReference type="NCBI Taxonomy" id="412755"/>
    <lineage>
        <taxon>unclassified sequences</taxon>
        <taxon>metagenomes</taxon>
        <taxon>ecological metagenomes</taxon>
    </lineage>
</organism>
<proteinExistence type="predicted"/>
<sequence>MTTLKDLEQEVRSLDGKIYLCSVRVRQEAIKWIKEEIRIWDENHTGTTKGKTTDVAYIKRWMDRFNLKEEDFK</sequence>
<dbReference type="AlphaFoldDB" id="A0A0F8YST9"/>
<protein>
    <submittedName>
        <fullName evidence="1">Uncharacterized protein</fullName>
    </submittedName>
</protein>
<name>A0A0F8YST9_9ZZZZ</name>
<reference evidence="1" key="1">
    <citation type="journal article" date="2015" name="Nature">
        <title>Complex archaea that bridge the gap between prokaryotes and eukaryotes.</title>
        <authorList>
            <person name="Spang A."/>
            <person name="Saw J.H."/>
            <person name="Jorgensen S.L."/>
            <person name="Zaremba-Niedzwiedzka K."/>
            <person name="Martijn J."/>
            <person name="Lind A.E."/>
            <person name="van Eijk R."/>
            <person name="Schleper C."/>
            <person name="Guy L."/>
            <person name="Ettema T.J."/>
        </authorList>
    </citation>
    <scope>NUCLEOTIDE SEQUENCE</scope>
</reference>
<evidence type="ECO:0000313" key="1">
    <source>
        <dbReference type="EMBL" id="KKK84487.1"/>
    </source>
</evidence>
<gene>
    <name evidence="1" type="ORF">LCGC14_2782850</name>
</gene>
<dbReference type="EMBL" id="LAZR01051754">
    <property type="protein sequence ID" value="KKK84487.1"/>
    <property type="molecule type" value="Genomic_DNA"/>
</dbReference>
<comment type="caution">
    <text evidence="1">The sequence shown here is derived from an EMBL/GenBank/DDBJ whole genome shotgun (WGS) entry which is preliminary data.</text>
</comment>